<dbReference type="EMBL" id="QDKM01000004">
    <property type="protein sequence ID" value="PVH28639.1"/>
    <property type="molecule type" value="Genomic_DNA"/>
</dbReference>
<accession>A0A2T8HT63</accession>
<dbReference type="Proteomes" id="UP000245911">
    <property type="component" value="Unassembled WGS sequence"/>
</dbReference>
<dbReference type="OrthoDB" id="9814037at2"/>
<comment type="caution">
    <text evidence="1">The sequence shown here is derived from an EMBL/GenBank/DDBJ whole genome shotgun (WGS) entry which is preliminary data.</text>
</comment>
<keyword evidence="2" id="KW-1185">Reference proteome</keyword>
<proteinExistence type="predicted"/>
<evidence type="ECO:0000313" key="2">
    <source>
        <dbReference type="Proteomes" id="UP000245911"/>
    </source>
</evidence>
<dbReference type="AlphaFoldDB" id="A0A2T8HT63"/>
<organism evidence="1 2">
    <name type="scientific">Pararhodobacter oceanensis</name>
    <dbReference type="NCBI Taxonomy" id="2172121"/>
    <lineage>
        <taxon>Bacteria</taxon>
        <taxon>Pseudomonadati</taxon>
        <taxon>Pseudomonadota</taxon>
        <taxon>Alphaproteobacteria</taxon>
        <taxon>Rhodobacterales</taxon>
        <taxon>Paracoccaceae</taxon>
        <taxon>Pararhodobacter</taxon>
    </lineage>
</organism>
<reference evidence="1 2" key="1">
    <citation type="submission" date="2018-04" db="EMBL/GenBank/DDBJ databases">
        <title>Pararhodobacter oceanense sp. nov., isolated from marine intertidal sediment.</title>
        <authorList>
            <person name="Wang X.-L."/>
            <person name="Du Z.-J."/>
        </authorList>
    </citation>
    <scope>NUCLEOTIDE SEQUENCE [LARGE SCALE GENOMIC DNA]</scope>
    <source>
        <strain evidence="1 2">AM505</strain>
    </source>
</reference>
<dbReference type="RefSeq" id="WP_116558474.1">
    <property type="nucleotide sequence ID" value="NZ_JBLWXM010000003.1"/>
</dbReference>
<protein>
    <submittedName>
        <fullName evidence="1">Uncharacterized protein</fullName>
    </submittedName>
</protein>
<gene>
    <name evidence="1" type="ORF">DDE20_10600</name>
</gene>
<name>A0A2T8HT63_9RHOB</name>
<sequence length="90" mass="9415">MNVINARAVCETCNETLPRAAAGRCPVCRTPISSAMGRAMGFAMGASSPGVALFCRRCKTEIPRAANASVDGTRCPTCAMPAQRRQPLSA</sequence>
<evidence type="ECO:0000313" key="1">
    <source>
        <dbReference type="EMBL" id="PVH28639.1"/>
    </source>
</evidence>